<feature type="region of interest" description="Disordered" evidence="1">
    <location>
        <begin position="1"/>
        <end position="46"/>
    </location>
</feature>
<dbReference type="Proteomes" id="UP000053989">
    <property type="component" value="Unassembled WGS sequence"/>
</dbReference>
<gene>
    <name evidence="2" type="ORF">SCLCIDRAFT_33717</name>
</gene>
<feature type="compositionally biased region" description="Basic and acidic residues" evidence="1">
    <location>
        <begin position="17"/>
        <end position="35"/>
    </location>
</feature>
<evidence type="ECO:0000313" key="3">
    <source>
        <dbReference type="Proteomes" id="UP000053989"/>
    </source>
</evidence>
<proteinExistence type="predicted"/>
<reference evidence="3" key="2">
    <citation type="submission" date="2015-01" db="EMBL/GenBank/DDBJ databases">
        <title>Evolutionary Origins and Diversification of the Mycorrhizal Mutualists.</title>
        <authorList>
            <consortium name="DOE Joint Genome Institute"/>
            <consortium name="Mycorrhizal Genomics Consortium"/>
            <person name="Kohler A."/>
            <person name="Kuo A."/>
            <person name="Nagy L.G."/>
            <person name="Floudas D."/>
            <person name="Copeland A."/>
            <person name="Barry K.W."/>
            <person name="Cichocki N."/>
            <person name="Veneault-Fourrey C."/>
            <person name="LaButti K."/>
            <person name="Lindquist E.A."/>
            <person name="Lipzen A."/>
            <person name="Lundell T."/>
            <person name="Morin E."/>
            <person name="Murat C."/>
            <person name="Riley R."/>
            <person name="Ohm R."/>
            <person name="Sun H."/>
            <person name="Tunlid A."/>
            <person name="Henrissat B."/>
            <person name="Grigoriev I.V."/>
            <person name="Hibbett D.S."/>
            <person name="Martin F."/>
        </authorList>
    </citation>
    <scope>NUCLEOTIDE SEQUENCE [LARGE SCALE GENOMIC DNA]</scope>
    <source>
        <strain evidence="3">Foug A</strain>
    </source>
</reference>
<feature type="region of interest" description="Disordered" evidence="1">
    <location>
        <begin position="185"/>
        <end position="243"/>
    </location>
</feature>
<protein>
    <submittedName>
        <fullName evidence="2">Uncharacterized protein</fullName>
    </submittedName>
</protein>
<feature type="compositionally biased region" description="Polar residues" evidence="1">
    <location>
        <begin position="1"/>
        <end position="10"/>
    </location>
</feature>
<feature type="region of interest" description="Disordered" evidence="1">
    <location>
        <begin position="537"/>
        <end position="559"/>
    </location>
</feature>
<dbReference type="HOGENOM" id="CLU_023634_1_0_1"/>
<feature type="compositionally biased region" description="Basic and acidic residues" evidence="1">
    <location>
        <begin position="211"/>
        <end position="225"/>
    </location>
</feature>
<dbReference type="EMBL" id="KN822284">
    <property type="protein sequence ID" value="KIM51117.1"/>
    <property type="molecule type" value="Genomic_DNA"/>
</dbReference>
<keyword evidence="3" id="KW-1185">Reference proteome</keyword>
<dbReference type="AlphaFoldDB" id="A0A0C2ZDW6"/>
<evidence type="ECO:0000313" key="2">
    <source>
        <dbReference type="EMBL" id="KIM51117.1"/>
    </source>
</evidence>
<accession>A0A0C2ZDW6</accession>
<dbReference type="OrthoDB" id="2676950at2759"/>
<organism evidence="2 3">
    <name type="scientific">Scleroderma citrinum Foug A</name>
    <dbReference type="NCBI Taxonomy" id="1036808"/>
    <lineage>
        <taxon>Eukaryota</taxon>
        <taxon>Fungi</taxon>
        <taxon>Dikarya</taxon>
        <taxon>Basidiomycota</taxon>
        <taxon>Agaricomycotina</taxon>
        <taxon>Agaricomycetes</taxon>
        <taxon>Agaricomycetidae</taxon>
        <taxon>Boletales</taxon>
        <taxon>Sclerodermatineae</taxon>
        <taxon>Sclerodermataceae</taxon>
        <taxon>Scleroderma</taxon>
    </lineage>
</organism>
<reference evidence="2 3" key="1">
    <citation type="submission" date="2014-04" db="EMBL/GenBank/DDBJ databases">
        <authorList>
            <consortium name="DOE Joint Genome Institute"/>
            <person name="Kuo A."/>
            <person name="Kohler A."/>
            <person name="Nagy L.G."/>
            <person name="Floudas D."/>
            <person name="Copeland A."/>
            <person name="Barry K.W."/>
            <person name="Cichocki N."/>
            <person name="Veneault-Fourrey C."/>
            <person name="LaButti K."/>
            <person name="Lindquist E.A."/>
            <person name="Lipzen A."/>
            <person name="Lundell T."/>
            <person name="Morin E."/>
            <person name="Murat C."/>
            <person name="Sun H."/>
            <person name="Tunlid A."/>
            <person name="Henrissat B."/>
            <person name="Grigoriev I.V."/>
            <person name="Hibbett D.S."/>
            <person name="Martin F."/>
            <person name="Nordberg H.P."/>
            <person name="Cantor M.N."/>
            <person name="Hua S.X."/>
        </authorList>
    </citation>
    <scope>NUCLEOTIDE SEQUENCE [LARGE SCALE GENOMIC DNA]</scope>
    <source>
        <strain evidence="2 3">Foug A</strain>
    </source>
</reference>
<name>A0A0C2ZDW6_9AGAM</name>
<evidence type="ECO:0000256" key="1">
    <source>
        <dbReference type="SAM" id="MobiDB-lite"/>
    </source>
</evidence>
<dbReference type="InParanoid" id="A0A0C2ZDW6"/>
<sequence>MSQRPRQSKANLHPGHILRDFETHRHTSEQKKADDEACQQAKDNQAAELQKAYNHIGAMENAMAKRQVRESTEAPIKPLKPRLRPVKKSLGTVSGQAQDDVNTEVAAIQGRIRSVESPGQYLPLEILQIQLRCAREWNEDEESKEPPTPSDEANYEERFRMLPSPKAMDDTVVIVENEDSNMEFFRIPQEGMYGSPKKNSSTSGGSALKRKRDDQKEDQSYLDVDKYEEEAEEGGPNKGRHVTGKTTVTAIDIDENPLPMKKVKPEKVVHHWSQASISSVAPSVASVAVSTGNNLEAKSSRGSSRFTNNDLPAMFLKDRKWSKNVLPTLLLWLGDQPNIWSVPEGDLMHALREIIKVIFPKFAGLQDIRPNMPIFSLANNHLSTWRHSVGSTAIAMLDCFFADDPSAIIKETCNVLLTNHTFAYEGMKSEERENTFQSTFVLQLLTNAHLRVCFGSVNVPVLQLSVETNRARGAIALCVAALECAFKLVKAGVTSNVFSEQHWGGATCGYFESVANHDDLTLLSIVKSASALLQEDKDGDSSLDDAPEHQGSTMEEIDTRRLMCK</sequence>